<dbReference type="STRING" id="65499.SAMN04488000_12823"/>
<name>A0A1H9X6T0_9PSEU</name>
<dbReference type="Gene3D" id="3.40.50.720">
    <property type="entry name" value="NAD(P)-binding Rossmann-like Domain"/>
    <property type="match status" value="2"/>
</dbReference>
<dbReference type="Proteomes" id="UP000199503">
    <property type="component" value="Unassembled WGS sequence"/>
</dbReference>
<keyword evidence="3" id="KW-1185">Reference proteome</keyword>
<dbReference type="EMBL" id="FOFV01000028">
    <property type="protein sequence ID" value="SES41587.1"/>
    <property type="molecule type" value="Genomic_DNA"/>
</dbReference>
<accession>A0A1H9X6T0</accession>
<gene>
    <name evidence="2" type="ORF">SAMN04488000_12823</name>
</gene>
<proteinExistence type="predicted"/>
<protein>
    <recommendedName>
        <fullName evidence="4">D-isomer specific 2-hydroxyacid dehydrogenase, NAD binding domain</fullName>
    </recommendedName>
</protein>
<reference evidence="3" key="1">
    <citation type="submission" date="2016-10" db="EMBL/GenBank/DDBJ databases">
        <authorList>
            <person name="Varghese N."/>
            <person name="Submissions S."/>
        </authorList>
    </citation>
    <scope>NUCLEOTIDE SEQUENCE [LARGE SCALE GENOMIC DNA]</scope>
    <source>
        <strain evidence="3">DSM 44437</strain>
    </source>
</reference>
<evidence type="ECO:0000313" key="2">
    <source>
        <dbReference type="EMBL" id="SES41587.1"/>
    </source>
</evidence>
<feature type="region of interest" description="Disordered" evidence="1">
    <location>
        <begin position="52"/>
        <end position="76"/>
    </location>
</feature>
<organism evidence="2 3">
    <name type="scientific">Lentzea albida</name>
    <dbReference type="NCBI Taxonomy" id="65499"/>
    <lineage>
        <taxon>Bacteria</taxon>
        <taxon>Bacillati</taxon>
        <taxon>Actinomycetota</taxon>
        <taxon>Actinomycetes</taxon>
        <taxon>Pseudonocardiales</taxon>
        <taxon>Pseudonocardiaceae</taxon>
        <taxon>Lentzea</taxon>
    </lineage>
</organism>
<sequence length="76" mass="7866">MTDEQLSESTDPLLTEPNLLVLPHAGSGMEATRAAMVALAVDNVLAVLDSGRALTPLPGTPVRPMSRPWSRSAGAG</sequence>
<evidence type="ECO:0000256" key="1">
    <source>
        <dbReference type="SAM" id="MobiDB-lite"/>
    </source>
</evidence>
<dbReference type="AlphaFoldDB" id="A0A1H9X6T0"/>
<evidence type="ECO:0008006" key="4">
    <source>
        <dbReference type="Google" id="ProtNLM"/>
    </source>
</evidence>
<dbReference type="RefSeq" id="WP_218159940.1">
    <property type="nucleotide sequence ID" value="NZ_FOFV01000028.1"/>
</dbReference>
<evidence type="ECO:0000313" key="3">
    <source>
        <dbReference type="Proteomes" id="UP000199503"/>
    </source>
</evidence>